<protein>
    <submittedName>
        <fullName evidence="2">Uncharacterized protein</fullName>
    </submittedName>
</protein>
<gene>
    <name evidence="2" type="ORF">DGAL_LOCUS2757</name>
</gene>
<dbReference type="PANTHER" id="PTHR32046">
    <property type="entry name" value="G DOMAIN-CONTAINING PROTEIN"/>
    <property type="match status" value="1"/>
</dbReference>
<dbReference type="AlphaFoldDB" id="A0A8J2WIE5"/>
<comment type="caution">
    <text evidence="2">The sequence shown here is derived from an EMBL/GenBank/DDBJ whole genome shotgun (WGS) entry which is preliminary data.</text>
</comment>
<feature type="region of interest" description="Disordered" evidence="1">
    <location>
        <begin position="254"/>
        <end position="286"/>
    </location>
</feature>
<evidence type="ECO:0000313" key="3">
    <source>
        <dbReference type="Proteomes" id="UP000789390"/>
    </source>
</evidence>
<name>A0A8J2WIE5_9CRUS</name>
<organism evidence="2 3">
    <name type="scientific">Daphnia galeata</name>
    <dbReference type="NCBI Taxonomy" id="27404"/>
    <lineage>
        <taxon>Eukaryota</taxon>
        <taxon>Metazoa</taxon>
        <taxon>Ecdysozoa</taxon>
        <taxon>Arthropoda</taxon>
        <taxon>Crustacea</taxon>
        <taxon>Branchiopoda</taxon>
        <taxon>Diplostraca</taxon>
        <taxon>Cladocera</taxon>
        <taxon>Anomopoda</taxon>
        <taxon>Daphniidae</taxon>
        <taxon>Daphnia</taxon>
    </lineage>
</organism>
<dbReference type="EMBL" id="CAKKLH010000037">
    <property type="protein sequence ID" value="CAH0100504.1"/>
    <property type="molecule type" value="Genomic_DNA"/>
</dbReference>
<feature type="compositionally biased region" description="Acidic residues" evidence="1">
    <location>
        <begin position="260"/>
        <end position="277"/>
    </location>
</feature>
<proteinExistence type="predicted"/>
<keyword evidence="3" id="KW-1185">Reference proteome</keyword>
<reference evidence="2" key="1">
    <citation type="submission" date="2021-11" db="EMBL/GenBank/DDBJ databases">
        <authorList>
            <person name="Schell T."/>
        </authorList>
    </citation>
    <scope>NUCLEOTIDE SEQUENCE</scope>
    <source>
        <strain evidence="2">M5</strain>
    </source>
</reference>
<dbReference type="OrthoDB" id="2386367at2759"/>
<accession>A0A8J2WIE5</accession>
<dbReference type="PANTHER" id="PTHR32046:SF14">
    <property type="match status" value="1"/>
</dbReference>
<sequence length="322" mass="37020">MKTKSLSLTKQVLKERKQLEATVDGLQPLIKIGLSKMEEIRKTKQMITNCQAQIDANENVEFEVEVNMPKKIELPAGQYITNCNKCYVTCATSHNLFGIPNDGDKAGCWAMDSSGNCRICPEKCKWNMHVNQPYRWEFVKQKQSTSSDAIKQKYKAELKRKLRAEQLVKVLEKDVDDNTKIVHQRVDTVARCIQKLDEIALRPNPFSTPQYIDLIIDAEQQEKRLGFKERIESLKKLRQMAVITSRIRNNEPLLSLDQKDDLDDQADDADEDDDDNDYSNQDRYSYSNAQTAFADDDDNYDCASSVSSASTYRQKFNNSFWG</sequence>
<evidence type="ECO:0000313" key="2">
    <source>
        <dbReference type="EMBL" id="CAH0100504.1"/>
    </source>
</evidence>
<dbReference type="Proteomes" id="UP000789390">
    <property type="component" value="Unassembled WGS sequence"/>
</dbReference>
<evidence type="ECO:0000256" key="1">
    <source>
        <dbReference type="SAM" id="MobiDB-lite"/>
    </source>
</evidence>